<dbReference type="RefSeq" id="WP_305908834.1">
    <property type="nucleotide sequence ID" value="NZ_CP157743.1"/>
</dbReference>
<name>A0AAU7NZ07_9GAMM</name>
<dbReference type="Proteomes" id="UP001225378">
    <property type="component" value="Chromosome"/>
</dbReference>
<dbReference type="InterPro" id="IPR004449">
    <property type="entry name" value="SixA"/>
</dbReference>
<evidence type="ECO:0000313" key="2">
    <source>
        <dbReference type="Proteomes" id="UP001225378"/>
    </source>
</evidence>
<dbReference type="NCBIfam" id="TIGR00249">
    <property type="entry name" value="sixA"/>
    <property type="match status" value="1"/>
</dbReference>
<dbReference type="InterPro" id="IPR013078">
    <property type="entry name" value="His_Pase_superF_clade-1"/>
</dbReference>
<dbReference type="Pfam" id="PF00300">
    <property type="entry name" value="His_Phos_1"/>
    <property type="match status" value="1"/>
</dbReference>
<sequence length="151" mass="16898">MNILLVQHGKCFAKEADPDRSLTVQGREEVIKVAGQAVEAQIEVGAIFHSGKLRALQTAELFAQHLNVDRMEAIDGIAPLDDVEVFAQHFQWPDQAMLVGHLPFMARLAAYLLTGRAEPAIIKFQHGGIVCLEQNEYPHWALKWTMMPLID</sequence>
<dbReference type="InterPro" id="IPR029033">
    <property type="entry name" value="His_PPase_superfam"/>
</dbReference>
<evidence type="ECO:0000313" key="1">
    <source>
        <dbReference type="EMBL" id="XBS22188.1"/>
    </source>
</evidence>
<dbReference type="AlphaFoldDB" id="A0AAU7NZ07"/>
<keyword evidence="2" id="KW-1185">Reference proteome</keyword>
<proteinExistence type="predicted"/>
<organism evidence="1 2">
    <name type="scientific">Methylomarinum roseum</name>
    <dbReference type="NCBI Taxonomy" id="3067653"/>
    <lineage>
        <taxon>Bacteria</taxon>
        <taxon>Pseudomonadati</taxon>
        <taxon>Pseudomonadota</taxon>
        <taxon>Gammaproteobacteria</taxon>
        <taxon>Methylococcales</taxon>
        <taxon>Methylococcaceae</taxon>
        <taxon>Methylomarinum</taxon>
    </lineage>
</organism>
<dbReference type="SUPFAM" id="SSF53254">
    <property type="entry name" value="Phosphoglycerate mutase-like"/>
    <property type="match status" value="1"/>
</dbReference>
<dbReference type="GO" id="GO:0005737">
    <property type="term" value="C:cytoplasm"/>
    <property type="evidence" value="ECO:0007669"/>
    <property type="project" value="InterPro"/>
</dbReference>
<dbReference type="CDD" id="cd07067">
    <property type="entry name" value="HP_PGM_like"/>
    <property type="match status" value="1"/>
</dbReference>
<accession>A0AAU7NZ07</accession>
<reference evidence="1 2" key="1">
    <citation type="journal article" date="2024" name="Microbiology">
        <title>Methylomarinum rosea sp. nov., a novel halophilic methanotrophic bacterium from the hypersaline Lake Elton.</title>
        <authorList>
            <person name="Suleimanov R.Z."/>
            <person name="Oshkin I.Y."/>
            <person name="Danilova O.V."/>
            <person name="Suzina N.E."/>
            <person name="Dedysh S.N."/>
        </authorList>
    </citation>
    <scope>NUCLEOTIDE SEQUENCE [LARGE SCALE GENOMIC DNA]</scope>
    <source>
        <strain evidence="1 2">Ch1-1</strain>
    </source>
</reference>
<dbReference type="Gene3D" id="3.40.50.1240">
    <property type="entry name" value="Phosphoglycerate mutase-like"/>
    <property type="match status" value="1"/>
</dbReference>
<dbReference type="KEGG" id="mech:Q9L42_008695"/>
<dbReference type="GO" id="GO:0101006">
    <property type="term" value="F:protein histidine phosphatase activity"/>
    <property type="evidence" value="ECO:0007669"/>
    <property type="project" value="InterPro"/>
</dbReference>
<dbReference type="EMBL" id="CP157743">
    <property type="protein sequence ID" value="XBS22188.1"/>
    <property type="molecule type" value="Genomic_DNA"/>
</dbReference>
<protein>
    <submittedName>
        <fullName evidence="1">Phosphohistidine phosphatase SixA</fullName>
    </submittedName>
</protein>
<gene>
    <name evidence="1" type="primary">sixA</name>
    <name evidence="1" type="ORF">Q9L42_008695</name>
</gene>